<dbReference type="Proteomes" id="UP000295777">
    <property type="component" value="Unassembled WGS sequence"/>
</dbReference>
<dbReference type="Pfam" id="PF07963">
    <property type="entry name" value="N_methyl"/>
    <property type="match status" value="1"/>
</dbReference>
<reference evidence="2 3" key="1">
    <citation type="submission" date="2019-03" db="EMBL/GenBank/DDBJ databases">
        <title>Genomic Encyclopedia of Archaeal and Bacterial Type Strains, Phase II (KMG-II): from individual species to whole genera.</title>
        <authorList>
            <person name="Goeker M."/>
        </authorList>
    </citation>
    <scope>NUCLEOTIDE SEQUENCE [LARGE SCALE GENOMIC DNA]</scope>
    <source>
        <strain evidence="2 3">DSM 24425</strain>
    </source>
</reference>
<proteinExistence type="predicted"/>
<dbReference type="InterPro" id="IPR045584">
    <property type="entry name" value="Pilin-like"/>
</dbReference>
<organism evidence="2 3">
    <name type="scientific">Phorcysia thermohydrogeniphila</name>
    <dbReference type="NCBI Taxonomy" id="936138"/>
    <lineage>
        <taxon>Bacteria</taxon>
        <taxon>Pseudomonadati</taxon>
        <taxon>Aquificota</taxon>
        <taxon>Aquificia</taxon>
        <taxon>Desulfurobacteriales</taxon>
        <taxon>Desulfurobacteriaceae</taxon>
        <taxon>Phorcysia</taxon>
    </lineage>
</organism>
<evidence type="ECO:0000313" key="3">
    <source>
        <dbReference type="Proteomes" id="UP000295777"/>
    </source>
</evidence>
<gene>
    <name evidence="2" type="ORF">CLV27_1159</name>
</gene>
<keyword evidence="1" id="KW-0812">Transmembrane</keyword>
<protein>
    <submittedName>
        <fullName evidence="2">Type IV pilus assembly protein PilA</fullName>
    </submittedName>
</protein>
<keyword evidence="3" id="KW-1185">Reference proteome</keyword>
<dbReference type="AlphaFoldDB" id="A0A4V2PD56"/>
<evidence type="ECO:0000256" key="1">
    <source>
        <dbReference type="SAM" id="Phobius"/>
    </source>
</evidence>
<dbReference type="RefSeq" id="WP_274542983.1">
    <property type="nucleotide sequence ID" value="NZ_SMFV01000004.1"/>
</dbReference>
<dbReference type="PROSITE" id="PS00409">
    <property type="entry name" value="PROKAR_NTER_METHYL"/>
    <property type="match status" value="1"/>
</dbReference>
<feature type="transmembrane region" description="Helical" evidence="1">
    <location>
        <begin position="12"/>
        <end position="32"/>
    </location>
</feature>
<comment type="caution">
    <text evidence="2">The sequence shown here is derived from an EMBL/GenBank/DDBJ whole genome shotgun (WGS) entry which is preliminary data.</text>
</comment>
<sequence length="162" mass="17464">MKQATQMSRSGFTLVELLIVIAIIAILAAIAVPQFAKYKERAYVAAMNSDAHNIIAAEEAYYSQYDKYATGGDTSFNSSKGTLTISNGTTTVTTLNLSKNVVLLDYDDLTAATQIEAVTCPDGSPGYKFALGHNNIKASDGTYKRGVKFNSCTDKAPVEWTQ</sequence>
<dbReference type="NCBIfam" id="TIGR02532">
    <property type="entry name" value="IV_pilin_GFxxxE"/>
    <property type="match status" value="1"/>
</dbReference>
<dbReference type="EMBL" id="SMFV01000004">
    <property type="protein sequence ID" value="TCK03846.1"/>
    <property type="molecule type" value="Genomic_DNA"/>
</dbReference>
<name>A0A4V2PD56_9BACT</name>
<dbReference type="InterPro" id="IPR012902">
    <property type="entry name" value="N_methyl_site"/>
</dbReference>
<keyword evidence="1" id="KW-0472">Membrane</keyword>
<accession>A0A4V2PD56</accession>
<keyword evidence="1" id="KW-1133">Transmembrane helix</keyword>
<dbReference type="SUPFAM" id="SSF54523">
    <property type="entry name" value="Pili subunits"/>
    <property type="match status" value="1"/>
</dbReference>
<dbReference type="PANTHER" id="PTHR30093">
    <property type="entry name" value="GENERAL SECRETION PATHWAY PROTEIN G"/>
    <property type="match status" value="1"/>
</dbReference>
<evidence type="ECO:0000313" key="2">
    <source>
        <dbReference type="EMBL" id="TCK03846.1"/>
    </source>
</evidence>
<dbReference type="Gene3D" id="3.30.700.10">
    <property type="entry name" value="Glycoprotein, Type 4 Pilin"/>
    <property type="match status" value="1"/>
</dbReference>